<proteinExistence type="predicted"/>
<feature type="region of interest" description="Disordered" evidence="1">
    <location>
        <begin position="1"/>
        <end position="28"/>
    </location>
</feature>
<dbReference type="Proteomes" id="UP000316167">
    <property type="component" value="Unassembled WGS sequence"/>
</dbReference>
<comment type="caution">
    <text evidence="2">The sequence shown here is derived from an EMBL/GenBank/DDBJ whole genome shotgun (WGS) entry which is preliminary data.</text>
</comment>
<evidence type="ECO:0008006" key="4">
    <source>
        <dbReference type="Google" id="ProtNLM"/>
    </source>
</evidence>
<reference evidence="2 3" key="1">
    <citation type="journal article" date="2015" name="Stand. Genomic Sci.">
        <title>Genomic Encyclopedia of Bacterial and Archaeal Type Strains, Phase III: the genomes of soil and plant-associated and newly described type strains.</title>
        <authorList>
            <person name="Whitman W.B."/>
            <person name="Woyke T."/>
            <person name="Klenk H.P."/>
            <person name="Zhou Y."/>
            <person name="Lilburn T.G."/>
            <person name="Beck B.J."/>
            <person name="De Vos P."/>
            <person name="Vandamme P."/>
            <person name="Eisen J.A."/>
            <person name="Garrity G."/>
            <person name="Hugenholtz P."/>
            <person name="Kyrpides N.C."/>
        </authorList>
    </citation>
    <scope>NUCLEOTIDE SEQUENCE [LARGE SCALE GENOMIC DNA]</scope>
    <source>
        <strain evidence="2 3">CGMCC 1.7271</strain>
    </source>
</reference>
<feature type="compositionally biased region" description="Basic and acidic residues" evidence="1">
    <location>
        <begin position="1"/>
        <end position="16"/>
    </location>
</feature>
<evidence type="ECO:0000313" key="2">
    <source>
        <dbReference type="EMBL" id="TWI83051.1"/>
    </source>
</evidence>
<protein>
    <recommendedName>
        <fullName evidence="4">YbjN domain-containing protein</fullName>
    </recommendedName>
</protein>
<dbReference type="Gene3D" id="3.30.1460.10">
    <property type="match status" value="1"/>
</dbReference>
<name>A0A562SP24_9BACT</name>
<dbReference type="RefSeq" id="WP_144885138.1">
    <property type="nucleotide sequence ID" value="NZ_VLLE01000003.1"/>
</dbReference>
<dbReference type="OrthoDB" id="1489794at2"/>
<dbReference type="EMBL" id="VLLE01000003">
    <property type="protein sequence ID" value="TWI83051.1"/>
    <property type="molecule type" value="Genomic_DNA"/>
</dbReference>
<organism evidence="2 3">
    <name type="scientific">Lacibacter cauensis</name>
    <dbReference type="NCBI Taxonomy" id="510947"/>
    <lineage>
        <taxon>Bacteria</taxon>
        <taxon>Pseudomonadati</taxon>
        <taxon>Bacteroidota</taxon>
        <taxon>Chitinophagia</taxon>
        <taxon>Chitinophagales</taxon>
        <taxon>Chitinophagaceae</taxon>
        <taxon>Lacibacter</taxon>
    </lineage>
</organism>
<keyword evidence="3" id="KW-1185">Reference proteome</keyword>
<gene>
    <name evidence="2" type="ORF">IQ13_1157</name>
</gene>
<dbReference type="SUPFAM" id="SSF69635">
    <property type="entry name" value="Type III secretory system chaperone-like"/>
    <property type="match status" value="1"/>
</dbReference>
<dbReference type="AlphaFoldDB" id="A0A562SP24"/>
<evidence type="ECO:0000313" key="3">
    <source>
        <dbReference type="Proteomes" id="UP000316167"/>
    </source>
</evidence>
<evidence type="ECO:0000256" key="1">
    <source>
        <dbReference type="SAM" id="MobiDB-lite"/>
    </source>
</evidence>
<sequence>MFDKLFGRKKKNESPEIKTPPVSFGRYSDNNKTLQKTKRWTDADNLFKENRYHESIAAFFDYLRDDAVQNVVSEGAAGEHRFRIYQGSKLVRGIFNNETLSAEVTLARMAQPSVPVMRRLLEQNFNLYYCRYGMEDDRLCMRFDTELATANPNKLYYAFKELATRADKQDDLLLQDFQTLLPIDTEHIEVIPDSEKEVKYNYLLQWITETTALVNMLDADKMSNAISMLLLNLAYRIDFLLVPEGRLLYDLEDLVTGYFLKDEKPVTEKNKLMLQAFQSIGTYSKEIVFPCFFRSKHSFAITQPTPQKTISDSVFGSNQSMIWFRDNNYPEVAQQISEYGLGYCQYNFSLPKPISDLYLILMKVSYAAFFRDLGFSPALYNSETGEFNVSTIEQQVETIINNWKEKYPQLAFKTENLKYDSLLSFTHSFTAEVEFVNTEAR</sequence>
<accession>A0A562SP24</accession>